<gene>
    <name evidence="7" type="ORF">SAMN05444487_1178</name>
</gene>
<dbReference type="SUPFAM" id="SSF54373">
    <property type="entry name" value="FAD-linked reductases, C-terminal domain"/>
    <property type="match status" value="1"/>
</dbReference>
<dbReference type="Gene3D" id="3.30.410.40">
    <property type="match status" value="1"/>
</dbReference>
<dbReference type="STRING" id="1048340.SAMN05444487_1178"/>
<dbReference type="InterPro" id="IPR036188">
    <property type="entry name" value="FAD/NAD-bd_sf"/>
</dbReference>
<feature type="domain" description="Glucose-methanol-choline oxidoreductase N-terminal" evidence="5">
    <location>
        <begin position="10"/>
        <end position="317"/>
    </location>
</feature>
<evidence type="ECO:0000259" key="5">
    <source>
        <dbReference type="Pfam" id="PF00732"/>
    </source>
</evidence>
<comment type="similarity">
    <text evidence="2">Belongs to the GMC oxidoreductase family.</text>
</comment>
<evidence type="ECO:0000256" key="4">
    <source>
        <dbReference type="ARBA" id="ARBA00022827"/>
    </source>
</evidence>
<dbReference type="PIRSF" id="PIRSF000137">
    <property type="entry name" value="Alcohol_oxidase"/>
    <property type="match status" value="1"/>
</dbReference>
<evidence type="ECO:0000256" key="1">
    <source>
        <dbReference type="ARBA" id="ARBA00001974"/>
    </source>
</evidence>
<dbReference type="Pfam" id="PF00732">
    <property type="entry name" value="GMC_oxred_N"/>
    <property type="match status" value="1"/>
</dbReference>
<dbReference type="InterPro" id="IPR000172">
    <property type="entry name" value="GMC_OxRdtase_N"/>
</dbReference>
<sequence length="542" mass="59987">MTRERSAPVFDYIVIGTGPAGAAIAKTLTDDKRTSVLVLEAGGNNDSNQPIRDSTFALELEERFFPQYFWQGEGVPQENLNELTFEWTTGRLSGGGSSINGEQYVRPTAAVFREWENLLGPLWSSRRAIMNFKRLEKYNGNTNTPKVRGFNGKINIRQAPKNPTTMAKKLVSAIEQATGFKEILDYNDPTTPLGSFTRWQLYQKPNGQRESASTAFLSSDIMTRDGRGVNGRKLNVSFKSTALRVLFHNRRADSVEFLKESKYIRACARKKIIVSAGINSAQLLMLSGIGPAELLKKAGISVVFNNPNVGRHLRNHTLNFAVFTTNPNDNPVPPDDLHSLYTGGAFLPDPTPGADQDRRGVQLIGIRLEDTLTIAILFLQTKSQGSVEIQSNDPLQIVLADEGFLENTTDLEAVKNIYKIYIKNIAAKLSAIDSAYQIVSPTLDIINDEAKLEQFIKENFDHNHHQQGTLRMAPLQKGGVVDRRGRVHGVKDLIVADASIVPFTVDGNTSAPAYLIGFTIAQQLLKQKGNRSFPGQNNEPEE</sequence>
<evidence type="ECO:0000313" key="8">
    <source>
        <dbReference type="Proteomes" id="UP000198534"/>
    </source>
</evidence>
<dbReference type="GO" id="GO:0050660">
    <property type="term" value="F:flavin adenine dinucleotide binding"/>
    <property type="evidence" value="ECO:0007669"/>
    <property type="project" value="InterPro"/>
</dbReference>
<dbReference type="PANTHER" id="PTHR11552">
    <property type="entry name" value="GLUCOSE-METHANOL-CHOLINE GMC OXIDOREDUCTASE"/>
    <property type="match status" value="1"/>
</dbReference>
<evidence type="ECO:0000259" key="6">
    <source>
        <dbReference type="Pfam" id="PF05199"/>
    </source>
</evidence>
<dbReference type="PANTHER" id="PTHR11552:SF147">
    <property type="entry name" value="CHOLINE DEHYDROGENASE, MITOCHONDRIAL"/>
    <property type="match status" value="1"/>
</dbReference>
<dbReference type="AlphaFoldDB" id="A0A1H3BIK8"/>
<dbReference type="RefSeq" id="WP_425433899.1">
    <property type="nucleotide sequence ID" value="NZ_FNNQ01000017.1"/>
</dbReference>
<proteinExistence type="inferred from homology"/>
<protein>
    <submittedName>
        <fullName evidence="7">Choline dehydrogenase</fullName>
    </submittedName>
</protein>
<dbReference type="InterPro" id="IPR007867">
    <property type="entry name" value="GMC_OxRtase_C"/>
</dbReference>
<feature type="domain" description="Glucose-methanol-choline oxidoreductase C-terminal" evidence="6">
    <location>
        <begin position="382"/>
        <end position="517"/>
    </location>
</feature>
<name>A0A1H3BIK8_9BACL</name>
<dbReference type="SUPFAM" id="SSF51905">
    <property type="entry name" value="FAD/NAD(P)-binding domain"/>
    <property type="match status" value="1"/>
</dbReference>
<comment type="cofactor">
    <cofactor evidence="1">
        <name>FAD</name>
        <dbReference type="ChEBI" id="CHEBI:57692"/>
    </cofactor>
</comment>
<organism evidence="7 8">
    <name type="scientific">Marininema mesophilum</name>
    <dbReference type="NCBI Taxonomy" id="1048340"/>
    <lineage>
        <taxon>Bacteria</taxon>
        <taxon>Bacillati</taxon>
        <taxon>Bacillota</taxon>
        <taxon>Bacilli</taxon>
        <taxon>Bacillales</taxon>
        <taxon>Thermoactinomycetaceae</taxon>
        <taxon>Marininema</taxon>
    </lineage>
</organism>
<dbReference type="GO" id="GO:0016614">
    <property type="term" value="F:oxidoreductase activity, acting on CH-OH group of donors"/>
    <property type="evidence" value="ECO:0007669"/>
    <property type="project" value="InterPro"/>
</dbReference>
<dbReference type="InterPro" id="IPR012132">
    <property type="entry name" value="GMC_OxRdtase"/>
</dbReference>
<dbReference type="EMBL" id="FNNQ01000017">
    <property type="protein sequence ID" value="SDX41551.1"/>
    <property type="molecule type" value="Genomic_DNA"/>
</dbReference>
<reference evidence="7 8" key="1">
    <citation type="submission" date="2016-10" db="EMBL/GenBank/DDBJ databases">
        <authorList>
            <person name="de Groot N.N."/>
        </authorList>
    </citation>
    <scope>NUCLEOTIDE SEQUENCE [LARGE SCALE GENOMIC DNA]</scope>
    <source>
        <strain evidence="7 8">DSM 45610</strain>
    </source>
</reference>
<accession>A0A1H3BIK8</accession>
<keyword evidence="8" id="KW-1185">Reference proteome</keyword>
<dbReference type="Gene3D" id="3.50.50.60">
    <property type="entry name" value="FAD/NAD(P)-binding domain"/>
    <property type="match status" value="1"/>
</dbReference>
<keyword evidence="4" id="KW-0274">FAD</keyword>
<dbReference type="Pfam" id="PF05199">
    <property type="entry name" value="GMC_oxred_C"/>
    <property type="match status" value="1"/>
</dbReference>
<dbReference type="Proteomes" id="UP000198534">
    <property type="component" value="Unassembled WGS sequence"/>
</dbReference>
<evidence type="ECO:0000313" key="7">
    <source>
        <dbReference type="EMBL" id="SDX41551.1"/>
    </source>
</evidence>
<evidence type="ECO:0000256" key="3">
    <source>
        <dbReference type="ARBA" id="ARBA00022630"/>
    </source>
</evidence>
<evidence type="ECO:0000256" key="2">
    <source>
        <dbReference type="ARBA" id="ARBA00010790"/>
    </source>
</evidence>
<keyword evidence="3" id="KW-0285">Flavoprotein</keyword>